<dbReference type="InterPro" id="IPR004263">
    <property type="entry name" value="Exostosin"/>
</dbReference>
<sequence length="466" mass="52434">MTTPSQASSRNVLGKRPQILSVSDSSGRCNCSIVLYSSIPSRDSSHEVEPSLNCSCILATDQTSILNHSDCPAKGDLQNPSIKEELKCSSEDTIVKTKHESHPAVAGPWYAQGKAWHYPATLPRCSMDACFNYSRCENNAAADHDLLIYSYDSPSSPVRYFSRINESKWHTNDPQAACIFFVFVDTTYPWPPHPSSLPHWNGGLNHVIISFADKWTQWGPHTDATGFASIMASDIHETTYRAGFDISIPLPGKHHFRELQELKPLEERKYFAAFRGLRYLGFDNGSEAAVFRSFESFRNMHNGKDVIVATSCNHAVNNMKREKDPILGIHCDEDDALHANYSFTDLMNTTFGLVPAGVSPSSYRFIEVLSAGAIPVLIADNYVKPFDTLIHWHRCLIQFPTSQMHRILPVLRALTKDELVRRQRNCLRIYHGFLRDDDALLQSAIRALKARFLGAASPNFNDFFFI</sequence>
<dbReference type="EMBL" id="OZ019895">
    <property type="protein sequence ID" value="CAK9220617.1"/>
    <property type="molecule type" value="Genomic_DNA"/>
</dbReference>
<gene>
    <name evidence="6" type="ORF">CSSPTR1EN2_LOCUS15546</name>
</gene>
<evidence type="ECO:0000256" key="4">
    <source>
        <dbReference type="ARBA" id="ARBA00023034"/>
    </source>
</evidence>
<reference evidence="6" key="1">
    <citation type="submission" date="2024-02" db="EMBL/GenBank/DDBJ databases">
        <authorList>
            <consortium name="ELIXIR-Norway"/>
            <consortium name="Elixir Norway"/>
        </authorList>
    </citation>
    <scope>NUCLEOTIDE SEQUENCE</scope>
</reference>
<organism evidence="6 7">
    <name type="scientific">Sphagnum troendelagicum</name>
    <dbReference type="NCBI Taxonomy" id="128251"/>
    <lineage>
        <taxon>Eukaryota</taxon>
        <taxon>Viridiplantae</taxon>
        <taxon>Streptophyta</taxon>
        <taxon>Embryophyta</taxon>
        <taxon>Bryophyta</taxon>
        <taxon>Sphagnophytina</taxon>
        <taxon>Sphagnopsida</taxon>
        <taxon>Sphagnales</taxon>
        <taxon>Sphagnaceae</taxon>
        <taxon>Sphagnum</taxon>
    </lineage>
</organism>
<protein>
    <recommendedName>
        <fullName evidence="5">Exostosin GT47 domain-containing protein</fullName>
    </recommendedName>
</protein>
<name>A0ABP0UGN4_9BRYO</name>
<keyword evidence="3" id="KW-0735">Signal-anchor</keyword>
<keyword evidence="3" id="KW-0812">Transmembrane</keyword>
<feature type="domain" description="Exostosin GT47" evidence="5">
    <location>
        <begin position="159"/>
        <end position="413"/>
    </location>
</feature>
<evidence type="ECO:0000313" key="7">
    <source>
        <dbReference type="Proteomes" id="UP001497512"/>
    </source>
</evidence>
<evidence type="ECO:0000256" key="2">
    <source>
        <dbReference type="ARBA" id="ARBA00010271"/>
    </source>
</evidence>
<accession>A0ABP0UGN4</accession>
<dbReference type="InterPro" id="IPR040911">
    <property type="entry name" value="Exostosin_GT47"/>
</dbReference>
<evidence type="ECO:0000259" key="5">
    <source>
        <dbReference type="Pfam" id="PF03016"/>
    </source>
</evidence>
<evidence type="ECO:0000256" key="1">
    <source>
        <dbReference type="ARBA" id="ARBA00004323"/>
    </source>
</evidence>
<dbReference type="Proteomes" id="UP001497512">
    <property type="component" value="Chromosome 3"/>
</dbReference>
<comment type="subcellular location">
    <subcellularLocation>
        <location evidence="1">Golgi apparatus membrane</location>
        <topology evidence="1">Single-pass type II membrane protein</topology>
    </subcellularLocation>
</comment>
<dbReference type="PANTHER" id="PTHR11062">
    <property type="entry name" value="EXOSTOSIN HEPARAN SULFATE GLYCOSYLTRANSFERASE -RELATED"/>
    <property type="match status" value="1"/>
</dbReference>
<proteinExistence type="inferred from homology"/>
<evidence type="ECO:0000313" key="6">
    <source>
        <dbReference type="EMBL" id="CAK9220617.1"/>
    </source>
</evidence>
<dbReference type="Pfam" id="PF03016">
    <property type="entry name" value="Exostosin_GT47"/>
    <property type="match status" value="1"/>
</dbReference>
<dbReference type="PANTHER" id="PTHR11062:SF73">
    <property type="entry name" value="EXOSTOSIN-LIKE 3"/>
    <property type="match status" value="1"/>
</dbReference>
<comment type="similarity">
    <text evidence="2">Belongs to the glycosyltransferase 47 family.</text>
</comment>
<evidence type="ECO:0000256" key="3">
    <source>
        <dbReference type="ARBA" id="ARBA00022968"/>
    </source>
</evidence>
<keyword evidence="4" id="KW-0333">Golgi apparatus</keyword>
<keyword evidence="7" id="KW-1185">Reference proteome</keyword>